<dbReference type="SMART" id="SM00563">
    <property type="entry name" value="PlsC"/>
    <property type="match status" value="1"/>
</dbReference>
<dbReference type="HOGENOM" id="CLU_080737_0_0_12"/>
<evidence type="ECO:0000259" key="1">
    <source>
        <dbReference type="SMART" id="SM00563"/>
    </source>
</evidence>
<dbReference type="InterPro" id="IPR002123">
    <property type="entry name" value="Plipid/glycerol_acylTrfase"/>
</dbReference>
<dbReference type="Proteomes" id="UP000011705">
    <property type="component" value="Chromosome"/>
</dbReference>
<protein>
    <recommendedName>
        <fullName evidence="1">Phospholipid/glycerol acyltransferase domain-containing protein</fullName>
    </recommendedName>
</protein>
<organism evidence="2">
    <name type="scientific">Treponema denticola H-22</name>
    <dbReference type="NCBI Taxonomy" id="999432"/>
    <lineage>
        <taxon>Bacteria</taxon>
        <taxon>Pseudomonadati</taxon>
        <taxon>Spirochaetota</taxon>
        <taxon>Spirochaetia</taxon>
        <taxon>Spirochaetales</taxon>
        <taxon>Treponemataceae</taxon>
        <taxon>Treponema</taxon>
    </lineage>
</organism>
<proteinExistence type="predicted"/>
<accession>A0A0E2E5E2</accession>
<reference evidence="2" key="1">
    <citation type="submission" date="2012-01" db="EMBL/GenBank/DDBJ databases">
        <title>The Genome Sequence of Treponema denticola H-22.</title>
        <authorList>
            <consortium name="The Broad Institute Genome Sequencing Platform"/>
            <person name="Earl A."/>
            <person name="Ward D."/>
            <person name="Feldgarden M."/>
            <person name="Gevers D."/>
            <person name="Blanton J.M."/>
            <person name="Fenno C.J."/>
            <person name="Baranova O.V."/>
            <person name="Mathney J."/>
            <person name="Dewhirst F.E."/>
            <person name="Izard J."/>
            <person name="Young S.K."/>
            <person name="Zeng Q."/>
            <person name="Gargeya S."/>
            <person name="Fitzgerald M."/>
            <person name="Haas B."/>
            <person name="Abouelleil A."/>
            <person name="Alvarado L."/>
            <person name="Arachchi H.M."/>
            <person name="Berlin A."/>
            <person name="Chapman S.B."/>
            <person name="Gearin G."/>
            <person name="Goldberg J."/>
            <person name="Griggs A."/>
            <person name="Gujja S."/>
            <person name="Hansen M."/>
            <person name="Heiman D."/>
            <person name="Howarth C."/>
            <person name="Larimer J."/>
            <person name="Lui A."/>
            <person name="MacDonald P.J.P."/>
            <person name="McCowen C."/>
            <person name="Montmayeur A."/>
            <person name="Murphy C."/>
            <person name="Neiman D."/>
            <person name="Pearson M."/>
            <person name="Priest M."/>
            <person name="Roberts A."/>
            <person name="Saif S."/>
            <person name="Shea T."/>
            <person name="Sisk P."/>
            <person name="Stolte C."/>
            <person name="Sykes S."/>
            <person name="Wortman J."/>
            <person name="Nusbaum C."/>
            <person name="Birren B."/>
        </authorList>
    </citation>
    <scope>NUCLEOTIDE SEQUENCE [LARGE SCALE GENOMIC DNA]</scope>
    <source>
        <strain evidence="2">H-22</strain>
    </source>
</reference>
<feature type="domain" description="Phospholipid/glycerol acyltransferase" evidence="1">
    <location>
        <begin position="76"/>
        <end position="220"/>
    </location>
</feature>
<evidence type="ECO:0000313" key="2">
    <source>
        <dbReference type="EMBL" id="EMB34176.1"/>
    </source>
</evidence>
<name>A0A0E2E5E2_TREDN</name>
<dbReference type="SUPFAM" id="SSF69593">
    <property type="entry name" value="Glycerol-3-phosphate (1)-acyltransferase"/>
    <property type="match status" value="1"/>
</dbReference>
<dbReference type="PATRIC" id="fig|999432.5.peg.963"/>
<dbReference type="RefSeq" id="WP_002683832.1">
    <property type="nucleotide sequence ID" value="NZ_CM001795.1"/>
</dbReference>
<dbReference type="AlphaFoldDB" id="A0A0E2E5E2"/>
<dbReference type="EMBL" id="AGDV01000009">
    <property type="protein sequence ID" value="EMB34176.1"/>
    <property type="molecule type" value="Genomic_DNA"/>
</dbReference>
<dbReference type="Pfam" id="PF01553">
    <property type="entry name" value="Acyltransferase"/>
    <property type="match status" value="1"/>
</dbReference>
<dbReference type="Gene3D" id="3.40.1130.10">
    <property type="entry name" value="Glycerol-3-phosphate (1)-acyltransferase"/>
    <property type="match status" value="1"/>
</dbReference>
<gene>
    <name evidence="2" type="ORF">HMPREF9726_00925</name>
</gene>
<sequence>MQQTLMEYVKDILPEIAKHTMKNPAVTPENVLQKGNPALSKILDDMVDDLALENSEFRHPEHLEEFLDEVNKGKKGIILAEHYSNMDYPAFINLMKKTGTKGTELAEKCIAMAGLKLGEDNPYVAAFASAYDRIYIYPSRSIKSIKDPEVLAEELKRSKMINLASMRALEKAKEEGRVILVYPAGTRYRPGKPETKKGVKEIDSYIKMSDIMLLVSSNGNCLRISDSGDMTEDTVWKDRLIFDASPVINCEEYREKVKAEHQDLTGIDKKQAVVDQVMADLEKMHEANEIGRLK</sequence>
<dbReference type="GO" id="GO:0016746">
    <property type="term" value="F:acyltransferase activity"/>
    <property type="evidence" value="ECO:0007669"/>
    <property type="project" value="InterPro"/>
</dbReference>
<comment type="caution">
    <text evidence="2">The sequence shown here is derived from an EMBL/GenBank/DDBJ whole genome shotgun (WGS) entry which is preliminary data.</text>
</comment>